<name>A0ABS8EWA0_9FIRM</name>
<gene>
    <name evidence="2" type="ORF">LKD42_04055</name>
</gene>
<keyword evidence="1" id="KW-0175">Coiled coil</keyword>
<evidence type="ECO:0000256" key="1">
    <source>
        <dbReference type="SAM" id="Coils"/>
    </source>
</evidence>
<reference evidence="2 3" key="1">
    <citation type="submission" date="2021-10" db="EMBL/GenBank/DDBJ databases">
        <title>Anaerobic single-cell dispensing facilitates the cultivation of human gut bacteria.</title>
        <authorList>
            <person name="Afrizal A."/>
        </authorList>
    </citation>
    <scope>NUCLEOTIDE SEQUENCE [LARGE SCALE GENOMIC DNA]</scope>
    <source>
        <strain evidence="2 3">CLA-AA-H246</strain>
    </source>
</reference>
<keyword evidence="3" id="KW-1185">Reference proteome</keyword>
<organism evidence="2 3">
    <name type="scientific">Hominisplanchenecus faecis</name>
    <dbReference type="NCBI Taxonomy" id="2885351"/>
    <lineage>
        <taxon>Bacteria</taxon>
        <taxon>Bacillati</taxon>
        <taxon>Bacillota</taxon>
        <taxon>Clostridia</taxon>
        <taxon>Lachnospirales</taxon>
        <taxon>Lachnospiraceae</taxon>
        <taxon>Hominisplanchenecus</taxon>
    </lineage>
</organism>
<feature type="coiled-coil region" evidence="1">
    <location>
        <begin position="42"/>
        <end position="87"/>
    </location>
</feature>
<evidence type="ECO:0000313" key="3">
    <source>
        <dbReference type="Proteomes" id="UP001299235"/>
    </source>
</evidence>
<evidence type="ECO:0000313" key="2">
    <source>
        <dbReference type="EMBL" id="MCC2148429.1"/>
    </source>
</evidence>
<sequence>MASITENLKKILAAVYGRDVRQAIHDGIAGCDENIKAECSNREKAEQEFATEIQNLEKKEKESSTKIQDLENQLTKSIQNLEDKIAIVTAGIFETVEAATINALKDCRWYKHPTTSILTSMPASPSRGYYYQNTKISATPGSTYRITVYVMNAEQDTENIIAVASGSGTDSSYSDFRGLDVTLEEGMHDYYVTIPQGYNLLLVTTENYVAGNIAISKLRL</sequence>
<dbReference type="EMBL" id="JAJEQE010000008">
    <property type="protein sequence ID" value="MCC2148429.1"/>
    <property type="molecule type" value="Genomic_DNA"/>
</dbReference>
<protein>
    <submittedName>
        <fullName evidence="2">Uncharacterized protein</fullName>
    </submittedName>
</protein>
<accession>A0ABS8EWA0</accession>
<dbReference type="RefSeq" id="WP_248834876.1">
    <property type="nucleotide sequence ID" value="NZ_JAJEQE010000008.1"/>
</dbReference>
<comment type="caution">
    <text evidence="2">The sequence shown here is derived from an EMBL/GenBank/DDBJ whole genome shotgun (WGS) entry which is preliminary data.</text>
</comment>
<proteinExistence type="predicted"/>
<dbReference type="Proteomes" id="UP001299235">
    <property type="component" value="Unassembled WGS sequence"/>
</dbReference>